<keyword evidence="3" id="KW-1185">Reference proteome</keyword>
<accession>A0A101TV80</accession>
<feature type="signal peptide" evidence="1">
    <location>
        <begin position="1"/>
        <end position="40"/>
    </location>
</feature>
<evidence type="ECO:0000256" key="1">
    <source>
        <dbReference type="SAM" id="SignalP"/>
    </source>
</evidence>
<keyword evidence="1" id="KW-0732">Signal</keyword>
<dbReference type="AlphaFoldDB" id="A0A101TV80"/>
<sequence>MRVTTRTTTRSTRARWTARGIGLGLTTALAVTVGAGPASAVPGPPSTSGEQPVEVLGNQNFDSLPASITPFDCDRIVQVEPVSAGSFGEDDEVTILDLGTDNTFDFDISDDFAAIGVLVKGGPNTNVYDYRPTGIQADGELHAPVNPMNMTFYGLSHLDFCLVEDGSNT</sequence>
<name>A0A101TV80_9ACTN</name>
<dbReference type="EMBL" id="LMWY01000034">
    <property type="protein sequence ID" value="KUN99093.1"/>
    <property type="molecule type" value="Genomic_DNA"/>
</dbReference>
<organism evidence="2 3">
    <name type="scientific">Streptomyces caeruleatus</name>
    <dbReference type="NCBI Taxonomy" id="661399"/>
    <lineage>
        <taxon>Bacteria</taxon>
        <taxon>Bacillati</taxon>
        <taxon>Actinomycetota</taxon>
        <taxon>Actinomycetes</taxon>
        <taxon>Kitasatosporales</taxon>
        <taxon>Streptomycetaceae</taxon>
        <taxon>Streptomyces</taxon>
    </lineage>
</organism>
<dbReference type="RefSeq" id="WP_062721705.1">
    <property type="nucleotide sequence ID" value="NZ_KQ948932.1"/>
</dbReference>
<comment type="caution">
    <text evidence="2">The sequence shown here is derived from an EMBL/GenBank/DDBJ whole genome shotgun (WGS) entry which is preliminary data.</text>
</comment>
<dbReference type="Proteomes" id="UP000053429">
    <property type="component" value="Unassembled WGS sequence"/>
</dbReference>
<evidence type="ECO:0000313" key="2">
    <source>
        <dbReference type="EMBL" id="KUN99093.1"/>
    </source>
</evidence>
<gene>
    <name evidence="2" type="ORF">AQJ67_26010</name>
</gene>
<protein>
    <submittedName>
        <fullName evidence="2">Uncharacterized protein</fullName>
    </submittedName>
</protein>
<dbReference type="OrthoDB" id="4312794at2"/>
<proteinExistence type="predicted"/>
<evidence type="ECO:0000313" key="3">
    <source>
        <dbReference type="Proteomes" id="UP000053429"/>
    </source>
</evidence>
<feature type="chain" id="PRO_5007107441" evidence="1">
    <location>
        <begin position="41"/>
        <end position="169"/>
    </location>
</feature>
<reference evidence="2 3" key="1">
    <citation type="submission" date="2015-10" db="EMBL/GenBank/DDBJ databases">
        <title>Draft genome sequence of Streptomyces caeruleatus NRRL B-24802, type strain for the species Streptomyces caeruleatus.</title>
        <authorList>
            <person name="Ruckert C."/>
            <person name="Winkler A."/>
            <person name="Kalinowski J."/>
            <person name="Kampfer P."/>
            <person name="Glaeser S."/>
        </authorList>
    </citation>
    <scope>NUCLEOTIDE SEQUENCE [LARGE SCALE GENOMIC DNA]</scope>
    <source>
        <strain evidence="2 3">NRRL B-24802</strain>
    </source>
</reference>